<protein>
    <submittedName>
        <fullName evidence="2">DUF4388 domain-containing protein</fullName>
    </submittedName>
</protein>
<organism evidence="2">
    <name type="scientific">candidate division WOR-3 bacterium</name>
    <dbReference type="NCBI Taxonomy" id="2052148"/>
    <lineage>
        <taxon>Bacteria</taxon>
        <taxon>Bacteria division WOR-3</taxon>
    </lineage>
</organism>
<comment type="caution">
    <text evidence="2">The sequence shown here is derived from an EMBL/GenBank/DDBJ whole genome shotgun (WGS) entry which is preliminary data.</text>
</comment>
<gene>
    <name evidence="2" type="ORF">ENF18_07245</name>
</gene>
<reference evidence="2" key="1">
    <citation type="journal article" date="2020" name="mSystems">
        <title>Genome- and Community-Level Interaction Insights into Carbon Utilization and Element Cycling Functions of Hydrothermarchaeota in Hydrothermal Sediment.</title>
        <authorList>
            <person name="Zhou Z."/>
            <person name="Liu Y."/>
            <person name="Xu W."/>
            <person name="Pan J."/>
            <person name="Luo Z.H."/>
            <person name="Li M."/>
        </authorList>
    </citation>
    <scope>NUCLEOTIDE SEQUENCE [LARGE SCALE GENOMIC DNA]</scope>
    <source>
        <strain evidence="2">HyVt-102</strain>
    </source>
</reference>
<dbReference type="Proteomes" id="UP000885847">
    <property type="component" value="Unassembled WGS sequence"/>
</dbReference>
<evidence type="ECO:0000259" key="1">
    <source>
        <dbReference type="Pfam" id="PF14332"/>
    </source>
</evidence>
<dbReference type="PANTHER" id="PTHR36304">
    <property type="entry name" value="DOMAIN GTPASE-ACTIVATING PROTEIN, PUTATIVE-RELATED-RELATED"/>
    <property type="match status" value="1"/>
</dbReference>
<sequence length="274" mass="31347">MPAALRGNLTYFSPEEVMYLLSRFKKTGRLDMGGGSVYFHDGNVVHAKTSELEGLDAFYTLAMKEEGEFTFYTDEKAPKNTVSSPLAELFQEIERRKAEIEEVMKELPPLDTVPAKSTKTPSKEKIEMKKNHWKILILVDGKRSLKQIITESGFEKSEAMRLIVWLFKEGLIYDPKEKERIIKEGTQKLKVFLKEFGEGPWIDIIKKKLDEGGLSNYLSIAGTDVLITNKEMDIPPDRLKEWFNGTLQELKDKAEELLGKIIVKKKWKAVDGAR</sequence>
<accession>A0A7C0VCR6</accession>
<feature type="domain" description="PatA-like N-terminal" evidence="1">
    <location>
        <begin position="6"/>
        <end position="99"/>
    </location>
</feature>
<dbReference type="InterPro" id="IPR025497">
    <property type="entry name" value="PatA-like_N"/>
</dbReference>
<evidence type="ECO:0000313" key="2">
    <source>
        <dbReference type="EMBL" id="HDI83566.1"/>
    </source>
</evidence>
<dbReference type="EMBL" id="DQWE01000343">
    <property type="protein sequence ID" value="HDI83566.1"/>
    <property type="molecule type" value="Genomic_DNA"/>
</dbReference>
<name>A0A7C0VCR6_UNCW3</name>
<dbReference type="Pfam" id="PF14332">
    <property type="entry name" value="DUF4388"/>
    <property type="match status" value="1"/>
</dbReference>
<dbReference type="PANTHER" id="PTHR36304:SF4">
    <property type="entry name" value="DUF4388 DOMAIN-CONTAINING PROTEIN"/>
    <property type="match status" value="1"/>
</dbReference>
<dbReference type="AlphaFoldDB" id="A0A7C0VCR6"/>
<proteinExistence type="predicted"/>